<name>A0A0F9TCX7_9ZZZZ</name>
<protein>
    <submittedName>
        <fullName evidence="2">Uncharacterized protein</fullName>
    </submittedName>
</protein>
<feature type="transmembrane region" description="Helical" evidence="1">
    <location>
        <begin position="39"/>
        <end position="60"/>
    </location>
</feature>
<feature type="transmembrane region" description="Helical" evidence="1">
    <location>
        <begin position="72"/>
        <end position="94"/>
    </location>
</feature>
<sequence>MKISDFDGTYPKLNLENNGHDPNFFTVIKTEYLKNLLKVYVLVIVLVGFYVTYQLFMMPYEQTYTKYLSDQIVFWFLLFLFLLIHFVFLSYYRFSPTLVKFLKRELHVLGFEMLRKYKKGVSFILFNIVSIIFFVLMNVGISYSLDYVITSLNIRLLLIYIFSSVTIPILRGILHDKFYVKLKSPYFVRFDLQCKLIKRREVESHMIRIYITSNKLQPKSNESGYKIHKEISEKRWLPRRGRFTFKTYNLGSNLYFHQYSTLINFKEHFLNIVSAIREWDIILQKIR</sequence>
<dbReference type="AlphaFoldDB" id="A0A0F9TCX7"/>
<keyword evidence="1" id="KW-1133">Transmembrane helix</keyword>
<organism evidence="2">
    <name type="scientific">marine sediment metagenome</name>
    <dbReference type="NCBI Taxonomy" id="412755"/>
    <lineage>
        <taxon>unclassified sequences</taxon>
        <taxon>metagenomes</taxon>
        <taxon>ecological metagenomes</taxon>
    </lineage>
</organism>
<feature type="transmembrane region" description="Helical" evidence="1">
    <location>
        <begin position="157"/>
        <end position="174"/>
    </location>
</feature>
<keyword evidence="1" id="KW-0472">Membrane</keyword>
<comment type="caution">
    <text evidence="2">The sequence shown here is derived from an EMBL/GenBank/DDBJ whole genome shotgun (WGS) entry which is preliminary data.</text>
</comment>
<evidence type="ECO:0000313" key="2">
    <source>
        <dbReference type="EMBL" id="KKN39313.1"/>
    </source>
</evidence>
<dbReference type="EMBL" id="LAZR01001771">
    <property type="protein sequence ID" value="KKN39313.1"/>
    <property type="molecule type" value="Genomic_DNA"/>
</dbReference>
<keyword evidence="1" id="KW-0812">Transmembrane</keyword>
<accession>A0A0F9TCX7</accession>
<reference evidence="2" key="1">
    <citation type="journal article" date="2015" name="Nature">
        <title>Complex archaea that bridge the gap between prokaryotes and eukaryotes.</title>
        <authorList>
            <person name="Spang A."/>
            <person name="Saw J.H."/>
            <person name="Jorgensen S.L."/>
            <person name="Zaremba-Niedzwiedzka K."/>
            <person name="Martijn J."/>
            <person name="Lind A.E."/>
            <person name="van Eijk R."/>
            <person name="Schleper C."/>
            <person name="Guy L."/>
            <person name="Ettema T.J."/>
        </authorList>
    </citation>
    <scope>NUCLEOTIDE SEQUENCE</scope>
</reference>
<proteinExistence type="predicted"/>
<gene>
    <name evidence="2" type="ORF">LCGC14_0744650</name>
</gene>
<feature type="transmembrane region" description="Helical" evidence="1">
    <location>
        <begin position="123"/>
        <end position="145"/>
    </location>
</feature>
<evidence type="ECO:0000256" key="1">
    <source>
        <dbReference type="SAM" id="Phobius"/>
    </source>
</evidence>